<evidence type="ECO:0000313" key="4">
    <source>
        <dbReference type="Proteomes" id="UP001501444"/>
    </source>
</evidence>
<keyword evidence="4" id="KW-1185">Reference proteome</keyword>
<feature type="transmembrane region" description="Helical" evidence="1">
    <location>
        <begin position="422"/>
        <end position="445"/>
    </location>
</feature>
<comment type="caution">
    <text evidence="3">The sequence shown here is derived from an EMBL/GenBank/DDBJ whole genome shotgun (WGS) entry which is preliminary data.</text>
</comment>
<feature type="transmembrane region" description="Helical" evidence="1">
    <location>
        <begin position="371"/>
        <end position="390"/>
    </location>
</feature>
<evidence type="ECO:0000313" key="3">
    <source>
        <dbReference type="EMBL" id="GAA2373623.1"/>
    </source>
</evidence>
<keyword evidence="1" id="KW-0472">Membrane</keyword>
<proteinExistence type="predicted"/>
<dbReference type="Pfam" id="PF19053">
    <property type="entry name" value="EccD"/>
    <property type="match status" value="1"/>
</dbReference>
<feature type="domain" description="EccD-like transmembrane" evidence="2">
    <location>
        <begin position="113"/>
        <end position="449"/>
    </location>
</feature>
<dbReference type="Gene3D" id="3.10.20.90">
    <property type="entry name" value="Phosphatidylinositol 3-kinase Catalytic Subunit, Chain A, domain 1"/>
    <property type="match status" value="1"/>
</dbReference>
<keyword evidence="1" id="KW-0812">Transmembrane</keyword>
<evidence type="ECO:0000256" key="1">
    <source>
        <dbReference type="SAM" id="Phobius"/>
    </source>
</evidence>
<dbReference type="Pfam" id="PF08817">
    <property type="entry name" value="YukD"/>
    <property type="match status" value="1"/>
</dbReference>
<feature type="transmembrane region" description="Helical" evidence="1">
    <location>
        <begin position="164"/>
        <end position="184"/>
    </location>
</feature>
<keyword evidence="1" id="KW-1133">Transmembrane helix</keyword>
<feature type="transmembrane region" description="Helical" evidence="1">
    <location>
        <begin position="344"/>
        <end position="365"/>
    </location>
</feature>
<organism evidence="3 4">
    <name type="scientific">Dactylosporangium salmoneum</name>
    <dbReference type="NCBI Taxonomy" id="53361"/>
    <lineage>
        <taxon>Bacteria</taxon>
        <taxon>Bacillati</taxon>
        <taxon>Actinomycetota</taxon>
        <taxon>Actinomycetes</taxon>
        <taxon>Micromonosporales</taxon>
        <taxon>Micromonosporaceae</taxon>
        <taxon>Dactylosporangium</taxon>
    </lineage>
</organism>
<protein>
    <submittedName>
        <fullName evidence="3">Type VII secretion integral membrane protein EccD</fullName>
    </submittedName>
</protein>
<feature type="transmembrane region" description="Helical" evidence="1">
    <location>
        <begin position="289"/>
        <end position="310"/>
    </location>
</feature>
<sequence length="457" mass="45995">MVGVRKRVDVALPTTAPIGEYAPGLADLCGQERRNVLPAAWSLALAGEAALPLDTSLGAAGVTDGQILYLRDVARDPDTEPIVEDVGEIVAEQAQSQRDNAPPAGLVVIGFGLLWLLATGLLALWYQGSAIGGALALIAAGLVMVASGWSLSQRETPVPAGLRLLVMLTAVPCLAAAGALVATALAGGGYAWAGAVGGANVAALMALAALPEAVIIALAVELGVAAVLAPVFIALHTNAVQTSATVVIAALAFIGVAKLLAAGIAAWSRRPSKGPASMERSVTELLIRSRRLLTVVLAGPTLALAVAFVVLAASRGGFAIALSAVVGVALLVRARQRGFTNELILIGGAGVVGLFSALVALVSRYHLNGTVIVAGLAALGAALVGVGMAGSMMRRQPDTMPVLTAAAGAMPGATVRPDRYRFIDIVGVLCNVAAVSLALGVFGVFDDLVGMGRTMVG</sequence>
<feature type="transmembrane region" description="Helical" evidence="1">
    <location>
        <begin position="131"/>
        <end position="152"/>
    </location>
</feature>
<dbReference type="EMBL" id="BAAARV010000075">
    <property type="protein sequence ID" value="GAA2373623.1"/>
    <property type="molecule type" value="Genomic_DNA"/>
</dbReference>
<feature type="transmembrane region" description="Helical" evidence="1">
    <location>
        <begin position="215"/>
        <end position="235"/>
    </location>
</feature>
<reference evidence="4" key="1">
    <citation type="journal article" date="2019" name="Int. J. Syst. Evol. Microbiol.">
        <title>The Global Catalogue of Microorganisms (GCM) 10K type strain sequencing project: providing services to taxonomists for standard genome sequencing and annotation.</title>
        <authorList>
            <consortium name="The Broad Institute Genomics Platform"/>
            <consortium name="The Broad Institute Genome Sequencing Center for Infectious Disease"/>
            <person name="Wu L."/>
            <person name="Ma J."/>
        </authorList>
    </citation>
    <scope>NUCLEOTIDE SEQUENCE [LARGE SCALE GENOMIC DNA]</scope>
    <source>
        <strain evidence="4">JCM 3272</strain>
    </source>
</reference>
<name>A0ABP5U9Y9_9ACTN</name>
<feature type="transmembrane region" description="Helical" evidence="1">
    <location>
        <begin position="190"/>
        <end position="208"/>
    </location>
</feature>
<feature type="transmembrane region" description="Helical" evidence="1">
    <location>
        <begin position="104"/>
        <end position="125"/>
    </location>
</feature>
<dbReference type="InterPro" id="IPR044049">
    <property type="entry name" value="EccD_transm"/>
</dbReference>
<accession>A0ABP5U9Y9</accession>
<gene>
    <name evidence="3" type="primary">eccD_2</name>
    <name evidence="3" type="ORF">GCM10010170_076300</name>
</gene>
<dbReference type="InterPro" id="IPR024962">
    <property type="entry name" value="YukD-like"/>
</dbReference>
<feature type="transmembrane region" description="Helical" evidence="1">
    <location>
        <begin position="316"/>
        <end position="332"/>
    </location>
</feature>
<feature type="transmembrane region" description="Helical" evidence="1">
    <location>
        <begin position="247"/>
        <end position="268"/>
    </location>
</feature>
<evidence type="ECO:0000259" key="2">
    <source>
        <dbReference type="Pfam" id="PF19053"/>
    </source>
</evidence>
<dbReference type="Proteomes" id="UP001501444">
    <property type="component" value="Unassembled WGS sequence"/>
</dbReference>